<dbReference type="InterPro" id="IPR009072">
    <property type="entry name" value="Histone-fold"/>
</dbReference>
<name>A0A4S8K287_MUSBA</name>
<dbReference type="SUPFAM" id="SSF47113">
    <property type="entry name" value="Histone-fold"/>
    <property type="match status" value="1"/>
</dbReference>
<dbReference type="GO" id="GO:0030527">
    <property type="term" value="F:structural constituent of chromatin"/>
    <property type="evidence" value="ECO:0007669"/>
    <property type="project" value="InterPro"/>
</dbReference>
<dbReference type="InterPro" id="IPR002119">
    <property type="entry name" value="Histone_H2A"/>
</dbReference>
<keyword evidence="2" id="KW-1185">Reference proteome</keyword>
<evidence type="ECO:0000313" key="2">
    <source>
        <dbReference type="Proteomes" id="UP000317650"/>
    </source>
</evidence>
<dbReference type="GO" id="GO:0003677">
    <property type="term" value="F:DNA binding"/>
    <property type="evidence" value="ECO:0007669"/>
    <property type="project" value="InterPro"/>
</dbReference>
<protein>
    <recommendedName>
        <fullName evidence="3">Histone H2A</fullName>
    </recommendedName>
</protein>
<comment type="caution">
    <text evidence="1">The sequence shown here is derived from an EMBL/GenBank/DDBJ whole genome shotgun (WGS) entry which is preliminary data.</text>
</comment>
<gene>
    <name evidence="1" type="ORF">C4D60_Mb08t08080</name>
</gene>
<dbReference type="Gene3D" id="1.10.20.10">
    <property type="entry name" value="Histone, subunit A"/>
    <property type="match status" value="1"/>
</dbReference>
<sequence>MGGPLAGKQRPRPFSLERDVSSEGCCGRVRKTLALALATAAIARFLKAGKYAERVGAGAPVYLAAVLEYLAAFEEEDTAVKETVRGDGECLLRPLGQHTVILLSPRKSKQ</sequence>
<dbReference type="Proteomes" id="UP000317650">
    <property type="component" value="Chromosome 8"/>
</dbReference>
<dbReference type="STRING" id="52838.A0A4S8K287"/>
<dbReference type="AlphaFoldDB" id="A0A4S8K287"/>
<reference evidence="1 2" key="1">
    <citation type="journal article" date="2019" name="Nat. Plants">
        <title>Genome sequencing of Musa balbisiana reveals subgenome evolution and function divergence in polyploid bananas.</title>
        <authorList>
            <person name="Yao X."/>
        </authorList>
    </citation>
    <scope>NUCLEOTIDE SEQUENCE [LARGE SCALE GENOMIC DNA]</scope>
    <source>
        <strain evidence="2">cv. DH-PKW</strain>
        <tissue evidence="1">Leaves</tissue>
    </source>
</reference>
<dbReference type="GO" id="GO:0000786">
    <property type="term" value="C:nucleosome"/>
    <property type="evidence" value="ECO:0007669"/>
    <property type="project" value="InterPro"/>
</dbReference>
<evidence type="ECO:0000313" key="1">
    <source>
        <dbReference type="EMBL" id="THU68839.1"/>
    </source>
</evidence>
<dbReference type="EMBL" id="PYDT01000002">
    <property type="protein sequence ID" value="THU68839.1"/>
    <property type="molecule type" value="Genomic_DNA"/>
</dbReference>
<organism evidence="1 2">
    <name type="scientific">Musa balbisiana</name>
    <name type="common">Banana</name>
    <dbReference type="NCBI Taxonomy" id="52838"/>
    <lineage>
        <taxon>Eukaryota</taxon>
        <taxon>Viridiplantae</taxon>
        <taxon>Streptophyta</taxon>
        <taxon>Embryophyta</taxon>
        <taxon>Tracheophyta</taxon>
        <taxon>Spermatophyta</taxon>
        <taxon>Magnoliopsida</taxon>
        <taxon>Liliopsida</taxon>
        <taxon>Zingiberales</taxon>
        <taxon>Musaceae</taxon>
        <taxon>Musa</taxon>
    </lineage>
</organism>
<accession>A0A4S8K287</accession>
<dbReference type="GO" id="GO:0046982">
    <property type="term" value="F:protein heterodimerization activity"/>
    <property type="evidence" value="ECO:0007669"/>
    <property type="project" value="InterPro"/>
</dbReference>
<evidence type="ECO:0008006" key="3">
    <source>
        <dbReference type="Google" id="ProtNLM"/>
    </source>
</evidence>
<proteinExistence type="predicted"/>
<dbReference type="SMART" id="SM00414">
    <property type="entry name" value="H2A"/>
    <property type="match status" value="1"/>
</dbReference>